<protein>
    <recommendedName>
        <fullName evidence="3">YubB ferredoxin-like domain-containing protein</fullName>
    </recommendedName>
</protein>
<comment type="caution">
    <text evidence="1">The sequence shown here is derived from an EMBL/GenBank/DDBJ whole genome shotgun (WGS) entry which is preliminary data.</text>
</comment>
<dbReference type="Proteomes" id="UP000733611">
    <property type="component" value="Unassembled WGS sequence"/>
</dbReference>
<evidence type="ECO:0008006" key="3">
    <source>
        <dbReference type="Google" id="ProtNLM"/>
    </source>
</evidence>
<proteinExistence type="predicted"/>
<reference evidence="1" key="2">
    <citation type="submission" date="2021-04" db="EMBL/GenBank/DDBJ databases">
        <authorList>
            <person name="Gilroy R."/>
        </authorList>
    </citation>
    <scope>NUCLEOTIDE SEQUENCE</scope>
    <source>
        <strain evidence="1">378</strain>
    </source>
</reference>
<evidence type="ECO:0000313" key="1">
    <source>
        <dbReference type="EMBL" id="MBU3844361.1"/>
    </source>
</evidence>
<dbReference type="EMBL" id="JAHLFE010000113">
    <property type="protein sequence ID" value="MBU3844361.1"/>
    <property type="molecule type" value="Genomic_DNA"/>
</dbReference>
<name>A0A948X1F1_9GAMM</name>
<sequence>MPNWISNYVEPVNEVAKEFTKKHLLNEDGEFCFGKLVPEPDIITKADKLSVVSPEEFQAFKSEHQQSVHCEYEQEGLLYTLDADGDVEQAVCTAECSKRLSAKFGCDNLYDFHVQHWGTKWEAQDDGNGTEYDDNGDPSSCSFNTAWDVPFEFMATVTAKCPEGLWEWRCTAENGFESLLIKLHKGDVIITEHLVDKDYFFFDDEDDGDDAGYTIDDLYWNDRGDVPEEGENDTELVPGKVFSVKPDYVMPKRENLA</sequence>
<gene>
    <name evidence="1" type="ORF">H9847_05765</name>
</gene>
<accession>A0A948X1F1</accession>
<reference evidence="1" key="1">
    <citation type="journal article" date="2021" name="PeerJ">
        <title>Extensive microbial diversity within the chicken gut microbiome revealed by metagenomics and culture.</title>
        <authorList>
            <person name="Gilroy R."/>
            <person name="Ravi A."/>
            <person name="Getino M."/>
            <person name="Pursley I."/>
            <person name="Horton D.L."/>
            <person name="Alikhan N.F."/>
            <person name="Baker D."/>
            <person name="Gharbi K."/>
            <person name="Hall N."/>
            <person name="Watson M."/>
            <person name="Adriaenssens E.M."/>
            <person name="Foster-Nyarko E."/>
            <person name="Jarju S."/>
            <person name="Secka A."/>
            <person name="Antonio M."/>
            <person name="Oren A."/>
            <person name="Chaudhuri R.R."/>
            <person name="La Ragione R."/>
            <person name="Hildebrand F."/>
            <person name="Pallen M.J."/>
        </authorList>
    </citation>
    <scope>NUCLEOTIDE SEQUENCE</scope>
    <source>
        <strain evidence="1">378</strain>
    </source>
</reference>
<organism evidence="1 2">
    <name type="scientific">Candidatus Anaerobiospirillum pullicola</name>
    <dbReference type="NCBI Taxonomy" id="2838451"/>
    <lineage>
        <taxon>Bacteria</taxon>
        <taxon>Pseudomonadati</taxon>
        <taxon>Pseudomonadota</taxon>
        <taxon>Gammaproteobacteria</taxon>
        <taxon>Aeromonadales</taxon>
        <taxon>Succinivibrionaceae</taxon>
        <taxon>Anaerobiospirillum</taxon>
    </lineage>
</organism>
<evidence type="ECO:0000313" key="2">
    <source>
        <dbReference type="Proteomes" id="UP000733611"/>
    </source>
</evidence>
<dbReference type="AlphaFoldDB" id="A0A948X1F1"/>